<comment type="similarity">
    <text evidence="2">Belongs to the fimbrial protein family.</text>
</comment>
<evidence type="ECO:0000256" key="4">
    <source>
        <dbReference type="ARBA" id="ARBA00023263"/>
    </source>
</evidence>
<dbReference type="PANTHER" id="PTHR33420:SF3">
    <property type="entry name" value="FIMBRIAL SUBUNIT ELFA"/>
    <property type="match status" value="1"/>
</dbReference>
<sequence length="192" mass="19810">MKFTLNHFVRCMYAATLLSVTCGYAQAADNLDVTFTANIRETTCDMAISGGTGNGKNNTITLGTSGKTRIDTISAGTATTDFKLVLTECPSSLSSLKTTVSGSASTVKTAIANGVTAASGGASNVGVSIARSSLPTAPFEINSTDDSKRIVWSQGEISTQEVPLTAKLVETQAGGATTGTFSAVATFNFYYE</sequence>
<proteinExistence type="inferred from homology"/>
<reference evidence="7 8" key="1">
    <citation type="submission" date="2018-04" db="EMBL/GenBank/DDBJ databases">
        <title>Genome sequencing reveals highly heavy metal resistance and biotechnology application of the novel Enterobacter cloacae amazonensis isolated from wastewater river in Manaus - Amazonas.</title>
        <authorList>
            <person name="Astolfi M.C.T."/>
            <person name="Carvalho E.B.D.S."/>
            <person name="Lacerda L.B."/>
            <person name="Pinto M.V."/>
            <person name="Nogueira V.B."/>
            <person name="Barros A.M."/>
            <person name="Astolfi-Filho S."/>
        </authorList>
    </citation>
    <scope>NUCLEOTIDE SEQUENCE [LARGE SCALE GENOMIC DNA]</scope>
    <source>
        <strain evidence="8">amazonensis</strain>
    </source>
</reference>
<comment type="subcellular location">
    <subcellularLocation>
        <location evidence="1">Fimbrium</location>
    </subcellularLocation>
</comment>
<dbReference type="GO" id="GO:0043709">
    <property type="term" value="P:cell adhesion involved in single-species biofilm formation"/>
    <property type="evidence" value="ECO:0007669"/>
    <property type="project" value="TreeGrafter"/>
</dbReference>
<dbReference type="OrthoDB" id="6504695at2"/>
<dbReference type="Gene3D" id="2.60.40.1090">
    <property type="entry name" value="Fimbrial-type adhesion domain"/>
    <property type="match status" value="1"/>
</dbReference>
<dbReference type="GO" id="GO:0009289">
    <property type="term" value="C:pilus"/>
    <property type="evidence" value="ECO:0007669"/>
    <property type="project" value="UniProtKB-SubCell"/>
</dbReference>
<feature type="signal peptide" evidence="5">
    <location>
        <begin position="1"/>
        <end position="27"/>
    </location>
</feature>
<evidence type="ECO:0000313" key="7">
    <source>
        <dbReference type="EMBL" id="PTM37340.1"/>
    </source>
</evidence>
<gene>
    <name evidence="7" type="ORF">DA103_04060</name>
</gene>
<keyword evidence="4" id="KW-0281">Fimbrium</keyword>
<dbReference type="InterPro" id="IPR000259">
    <property type="entry name" value="Adhesion_dom_fimbrial"/>
</dbReference>
<dbReference type="Proteomes" id="UP000241614">
    <property type="component" value="Unassembled WGS sequence"/>
</dbReference>
<evidence type="ECO:0000256" key="3">
    <source>
        <dbReference type="ARBA" id="ARBA00022729"/>
    </source>
</evidence>
<accession>A0A2T4Y598</accession>
<evidence type="ECO:0000256" key="5">
    <source>
        <dbReference type="SAM" id="SignalP"/>
    </source>
</evidence>
<dbReference type="InterPro" id="IPR008966">
    <property type="entry name" value="Adhesion_dom_sf"/>
</dbReference>
<dbReference type="InterPro" id="IPR036937">
    <property type="entry name" value="Adhesion_dom_fimbrial_sf"/>
</dbReference>
<dbReference type="SUPFAM" id="SSF49401">
    <property type="entry name" value="Bacterial adhesins"/>
    <property type="match status" value="1"/>
</dbReference>
<evidence type="ECO:0000259" key="6">
    <source>
        <dbReference type="Pfam" id="PF00419"/>
    </source>
</evidence>
<dbReference type="NCBIfam" id="NF011834">
    <property type="entry name" value="PRK15306.1"/>
    <property type="match status" value="1"/>
</dbReference>
<comment type="caution">
    <text evidence="7">The sequence shown here is derived from an EMBL/GenBank/DDBJ whole genome shotgun (WGS) entry which is preliminary data.</text>
</comment>
<dbReference type="Pfam" id="PF00419">
    <property type="entry name" value="Fimbrial"/>
    <property type="match status" value="1"/>
</dbReference>
<feature type="domain" description="Fimbrial-type adhesion" evidence="6">
    <location>
        <begin position="34"/>
        <end position="191"/>
    </location>
</feature>
<name>A0A2T4Y598_ENTCL</name>
<evidence type="ECO:0000256" key="1">
    <source>
        <dbReference type="ARBA" id="ARBA00004561"/>
    </source>
</evidence>
<feature type="chain" id="PRO_5015755083" evidence="5">
    <location>
        <begin position="28"/>
        <end position="192"/>
    </location>
</feature>
<dbReference type="RefSeq" id="WP_108089585.1">
    <property type="nucleotide sequence ID" value="NZ_PZPP01000006.1"/>
</dbReference>
<dbReference type="PANTHER" id="PTHR33420">
    <property type="entry name" value="FIMBRIAL SUBUNIT ELFA-RELATED"/>
    <property type="match status" value="1"/>
</dbReference>
<dbReference type="AlphaFoldDB" id="A0A2T4Y598"/>
<organism evidence="7 8">
    <name type="scientific">Enterobacter cloacae</name>
    <dbReference type="NCBI Taxonomy" id="550"/>
    <lineage>
        <taxon>Bacteria</taxon>
        <taxon>Pseudomonadati</taxon>
        <taxon>Pseudomonadota</taxon>
        <taxon>Gammaproteobacteria</taxon>
        <taxon>Enterobacterales</taxon>
        <taxon>Enterobacteriaceae</taxon>
        <taxon>Enterobacter</taxon>
        <taxon>Enterobacter cloacae complex</taxon>
    </lineage>
</organism>
<protein>
    <submittedName>
        <fullName evidence="7">Fimbrial protein</fullName>
    </submittedName>
</protein>
<dbReference type="EMBL" id="PZPP01000006">
    <property type="protein sequence ID" value="PTM37340.1"/>
    <property type="molecule type" value="Genomic_DNA"/>
</dbReference>
<keyword evidence="3 5" id="KW-0732">Signal</keyword>
<evidence type="ECO:0000313" key="8">
    <source>
        <dbReference type="Proteomes" id="UP000241614"/>
    </source>
</evidence>
<dbReference type="InterPro" id="IPR050263">
    <property type="entry name" value="Bact_Fimbrial_Adh_Pro"/>
</dbReference>
<evidence type="ECO:0000256" key="2">
    <source>
        <dbReference type="ARBA" id="ARBA00006671"/>
    </source>
</evidence>